<evidence type="ECO:0000259" key="8">
    <source>
        <dbReference type="Pfam" id="PF04542"/>
    </source>
</evidence>
<dbReference type="GO" id="GO:0003677">
    <property type="term" value="F:DNA binding"/>
    <property type="evidence" value="ECO:0007669"/>
    <property type="project" value="UniProtKB-KW"/>
</dbReference>
<keyword evidence="2 5" id="KW-0731">Sigma factor</keyword>
<feature type="domain" description="RNA polymerase sigma-70 region 2" evidence="8">
    <location>
        <begin position="28"/>
        <end position="94"/>
    </location>
</feature>
<accession>A0A160P873</accession>
<keyword evidence="1 5" id="KW-0805">Transcription regulation</keyword>
<keyword evidence="7" id="KW-1133">Transmembrane helix</keyword>
<feature type="transmembrane region" description="Helical" evidence="7">
    <location>
        <begin position="344"/>
        <end position="362"/>
    </location>
</feature>
<feature type="compositionally biased region" description="Low complexity" evidence="6">
    <location>
        <begin position="364"/>
        <end position="375"/>
    </location>
</feature>
<dbReference type="InterPro" id="IPR000838">
    <property type="entry name" value="RNA_pol_sigma70_ECF_CS"/>
</dbReference>
<gene>
    <name evidence="9" type="ORF">SLA_6808</name>
</gene>
<evidence type="ECO:0000313" key="9">
    <source>
        <dbReference type="EMBL" id="BAU87674.1"/>
    </source>
</evidence>
<evidence type="ECO:0000256" key="5">
    <source>
        <dbReference type="RuleBase" id="RU000716"/>
    </source>
</evidence>
<dbReference type="GO" id="GO:0006352">
    <property type="term" value="P:DNA-templated transcription initiation"/>
    <property type="evidence" value="ECO:0007669"/>
    <property type="project" value="InterPro"/>
</dbReference>
<sequence length="483" mass="52320">MKQGMAAMNGTELVRAAQSGDPDARDRLVGTHLPLVYNIVGRALNGHHDVDDVVQETMLRALDGLGSLRSPDSFRSWLVAITMNTLRAHWHRQKAGQATDALDDARDLAHPGADFVELTVARLHLSGQRRETAQATRWLAPEDSALLSLWWLECAGEVTRHEVAAALELTPEHTAVRVQRMKEQLETARIVVRALGTRPLCPDLRTGLAGWDGHPSALWRKRIARHARTCPHCAGLWNGLVPAEGLLAGLLLVPPAAALLAGVRERAGLELVASAGTGAGAEAAGYETTGYGREQGNEMTRGHETISGARAGAREEGGARHAAGSGPRGSRRKERERKRGRRRAVAAAGIAVVAVAGGSLYLTTTPRTATATRPTRPAPRPPTSPRPRPPARPRPRPRVRPRRRPRPPPRRPSPRRPPRPSPPRAGRRTRPPRPRARRPRRAPRPRSPPPARAAPRPPPSRSSPLSMPNAPGPAADRSPRTPC</sequence>
<feature type="compositionally biased region" description="Pro residues" evidence="6">
    <location>
        <begin position="445"/>
        <end position="461"/>
    </location>
</feature>
<dbReference type="InterPro" id="IPR014284">
    <property type="entry name" value="RNA_pol_sigma-70_dom"/>
</dbReference>
<dbReference type="InterPro" id="IPR039425">
    <property type="entry name" value="RNA_pol_sigma-70-like"/>
</dbReference>
<dbReference type="Gene3D" id="1.10.1740.10">
    <property type="match status" value="1"/>
</dbReference>
<keyword evidence="7" id="KW-0472">Membrane</keyword>
<evidence type="ECO:0000256" key="2">
    <source>
        <dbReference type="ARBA" id="ARBA00023082"/>
    </source>
</evidence>
<reference evidence="9 10" key="1">
    <citation type="journal article" date="2016" name="Genome Announc.">
        <title>Complete Genome Sequence of Thiostrepton-Producing Streptomyces laurentii ATCC 31255.</title>
        <authorList>
            <person name="Doi K."/>
            <person name="Fujino Y."/>
            <person name="Nagayoshi Y."/>
            <person name="Ohshima T."/>
            <person name="Ogata S."/>
        </authorList>
    </citation>
    <scope>NUCLEOTIDE SEQUENCE [LARGE SCALE GENOMIC DNA]</scope>
    <source>
        <strain evidence="9 10">ATCC 31255</strain>
    </source>
</reference>
<evidence type="ECO:0000256" key="4">
    <source>
        <dbReference type="ARBA" id="ARBA00023163"/>
    </source>
</evidence>
<feature type="compositionally biased region" description="Basic residues" evidence="6">
    <location>
        <begin position="389"/>
        <end position="418"/>
    </location>
</feature>
<evidence type="ECO:0000256" key="7">
    <source>
        <dbReference type="SAM" id="Phobius"/>
    </source>
</evidence>
<dbReference type="SUPFAM" id="SSF88946">
    <property type="entry name" value="Sigma2 domain of RNA polymerase sigma factors"/>
    <property type="match status" value="1"/>
</dbReference>
<comment type="similarity">
    <text evidence="5">Belongs to the sigma-70 factor family. ECF subfamily.</text>
</comment>
<keyword evidence="3 5" id="KW-0238">DNA-binding</keyword>
<name>A0A160P873_STRLU</name>
<dbReference type="PROSITE" id="PS01063">
    <property type="entry name" value="SIGMA70_ECF"/>
    <property type="match status" value="1"/>
</dbReference>
<dbReference type="InterPro" id="IPR013325">
    <property type="entry name" value="RNA_pol_sigma_r2"/>
</dbReference>
<dbReference type="PRINTS" id="PR01217">
    <property type="entry name" value="PRICHEXTENSN"/>
</dbReference>
<dbReference type="EMBL" id="AP017424">
    <property type="protein sequence ID" value="BAU87674.1"/>
    <property type="molecule type" value="Genomic_DNA"/>
</dbReference>
<dbReference type="NCBIfam" id="TIGR02937">
    <property type="entry name" value="sigma70-ECF"/>
    <property type="match status" value="1"/>
</dbReference>
<protein>
    <recommendedName>
        <fullName evidence="5">RNA polymerase sigma factor</fullName>
    </recommendedName>
</protein>
<dbReference type="PANTHER" id="PTHR43133">
    <property type="entry name" value="RNA POLYMERASE ECF-TYPE SIGMA FACTO"/>
    <property type="match status" value="1"/>
</dbReference>
<evidence type="ECO:0000256" key="1">
    <source>
        <dbReference type="ARBA" id="ARBA00023015"/>
    </source>
</evidence>
<dbReference type="KEGG" id="slau:SLA_6808"/>
<dbReference type="Proteomes" id="UP000217676">
    <property type="component" value="Chromosome"/>
</dbReference>
<feature type="compositionally biased region" description="Pro residues" evidence="6">
    <location>
        <begin position="376"/>
        <end position="388"/>
    </location>
</feature>
<feature type="compositionally biased region" description="Basic residues" evidence="6">
    <location>
        <begin position="425"/>
        <end position="444"/>
    </location>
</feature>
<dbReference type="Pfam" id="PF04542">
    <property type="entry name" value="Sigma70_r2"/>
    <property type="match status" value="1"/>
</dbReference>
<dbReference type="InterPro" id="IPR007627">
    <property type="entry name" value="RNA_pol_sigma70_r2"/>
</dbReference>
<evidence type="ECO:0000313" key="10">
    <source>
        <dbReference type="Proteomes" id="UP000217676"/>
    </source>
</evidence>
<dbReference type="GO" id="GO:0016987">
    <property type="term" value="F:sigma factor activity"/>
    <property type="evidence" value="ECO:0007669"/>
    <property type="project" value="UniProtKB-KW"/>
</dbReference>
<dbReference type="PANTHER" id="PTHR43133:SF8">
    <property type="entry name" value="RNA POLYMERASE SIGMA FACTOR HI_1459-RELATED"/>
    <property type="match status" value="1"/>
</dbReference>
<evidence type="ECO:0000256" key="6">
    <source>
        <dbReference type="SAM" id="MobiDB-lite"/>
    </source>
</evidence>
<proteinExistence type="inferred from homology"/>
<keyword evidence="10" id="KW-1185">Reference proteome</keyword>
<keyword evidence="4 5" id="KW-0804">Transcription</keyword>
<feature type="region of interest" description="Disordered" evidence="6">
    <location>
        <begin position="310"/>
        <end position="346"/>
    </location>
</feature>
<feature type="compositionally biased region" description="Basic residues" evidence="6">
    <location>
        <begin position="329"/>
        <end position="344"/>
    </location>
</feature>
<keyword evidence="7" id="KW-0812">Transmembrane</keyword>
<evidence type="ECO:0000256" key="3">
    <source>
        <dbReference type="ARBA" id="ARBA00023125"/>
    </source>
</evidence>
<dbReference type="AlphaFoldDB" id="A0A160P873"/>
<feature type="region of interest" description="Disordered" evidence="6">
    <location>
        <begin position="364"/>
        <end position="483"/>
    </location>
</feature>
<organism evidence="9 10">
    <name type="scientific">Streptomyces laurentii</name>
    <dbReference type="NCBI Taxonomy" id="39478"/>
    <lineage>
        <taxon>Bacteria</taxon>
        <taxon>Bacillati</taxon>
        <taxon>Actinomycetota</taxon>
        <taxon>Actinomycetes</taxon>
        <taxon>Kitasatosporales</taxon>
        <taxon>Streptomycetaceae</taxon>
        <taxon>Streptomyces</taxon>
    </lineage>
</organism>